<dbReference type="RefSeq" id="WP_084282894.1">
    <property type="nucleotide sequence ID" value="NZ_FWXJ01000003.1"/>
</dbReference>
<keyword evidence="3" id="KW-1185">Reference proteome</keyword>
<feature type="transmembrane region" description="Helical" evidence="1">
    <location>
        <begin position="35"/>
        <end position="53"/>
    </location>
</feature>
<proteinExistence type="predicted"/>
<evidence type="ECO:0000313" key="2">
    <source>
        <dbReference type="EMBL" id="SMC37222.1"/>
    </source>
</evidence>
<sequence>MNRNLENMTRYVGYGLIGIIMMVVFRLVMPKANGSIGIWLAAIVFAGIIAYLFELNYRSKRK</sequence>
<organism evidence="2 3">
    <name type="scientific">Polynucleobacter kasalickyi</name>
    <dbReference type="NCBI Taxonomy" id="1938817"/>
    <lineage>
        <taxon>Bacteria</taxon>
        <taxon>Pseudomonadati</taxon>
        <taxon>Pseudomonadota</taxon>
        <taxon>Betaproteobacteria</taxon>
        <taxon>Burkholderiales</taxon>
        <taxon>Burkholderiaceae</taxon>
        <taxon>Polynucleobacter</taxon>
    </lineage>
</organism>
<dbReference type="AlphaFoldDB" id="A0A1W1YM69"/>
<name>A0A1W1YM69_9BURK</name>
<dbReference type="OrthoDB" id="9980372at2"/>
<keyword evidence="1" id="KW-0472">Membrane</keyword>
<dbReference type="EMBL" id="FWXJ01000003">
    <property type="protein sequence ID" value="SMC37222.1"/>
    <property type="molecule type" value="Genomic_DNA"/>
</dbReference>
<keyword evidence="1" id="KW-0812">Transmembrane</keyword>
<dbReference type="Proteomes" id="UP000192708">
    <property type="component" value="Unassembled WGS sequence"/>
</dbReference>
<keyword evidence="1" id="KW-1133">Transmembrane helix</keyword>
<evidence type="ECO:0000256" key="1">
    <source>
        <dbReference type="SAM" id="Phobius"/>
    </source>
</evidence>
<protein>
    <submittedName>
        <fullName evidence="2">Uncharacterized protein</fullName>
    </submittedName>
</protein>
<gene>
    <name evidence="2" type="ORF">SAMN06296008_103180</name>
</gene>
<feature type="transmembrane region" description="Helical" evidence="1">
    <location>
        <begin position="12"/>
        <end position="29"/>
    </location>
</feature>
<accession>A0A1W1YM69</accession>
<evidence type="ECO:0000313" key="3">
    <source>
        <dbReference type="Proteomes" id="UP000192708"/>
    </source>
</evidence>
<reference evidence="2 3" key="1">
    <citation type="submission" date="2017-04" db="EMBL/GenBank/DDBJ databases">
        <authorList>
            <person name="Afonso C.L."/>
            <person name="Miller P.J."/>
            <person name="Scott M.A."/>
            <person name="Spackman E."/>
            <person name="Goraichik I."/>
            <person name="Dimitrov K.M."/>
            <person name="Suarez D.L."/>
            <person name="Swayne D.E."/>
        </authorList>
    </citation>
    <scope>NUCLEOTIDE SEQUENCE [LARGE SCALE GENOMIC DNA]</scope>
    <source>
        <strain evidence="2 3">VK13</strain>
    </source>
</reference>